<dbReference type="SMART" id="SM00829">
    <property type="entry name" value="PKS_ER"/>
    <property type="match status" value="1"/>
</dbReference>
<dbReference type="FunFam" id="3.40.50.720:FF:000053">
    <property type="entry name" value="Quinone oxidoreductase 1"/>
    <property type="match status" value="1"/>
</dbReference>
<protein>
    <submittedName>
        <fullName evidence="4">NADPH2:quinone reductase</fullName>
    </submittedName>
</protein>
<dbReference type="InterPro" id="IPR036291">
    <property type="entry name" value="NAD(P)-bd_dom_sf"/>
</dbReference>
<dbReference type="InterPro" id="IPR013149">
    <property type="entry name" value="ADH-like_C"/>
</dbReference>
<reference evidence="4 5" key="1">
    <citation type="submission" date="2017-07" db="EMBL/GenBank/DDBJ databases">
        <authorList>
            <person name="Sun Z.S."/>
            <person name="Albrecht U."/>
            <person name="Echele G."/>
            <person name="Lee C.C."/>
        </authorList>
    </citation>
    <scope>NUCLEOTIDE SEQUENCE [LARGE SCALE GENOMIC DNA]</scope>
    <source>
        <strain evidence="4 5">CGMCC 1.12710</strain>
    </source>
</reference>
<evidence type="ECO:0000259" key="3">
    <source>
        <dbReference type="SMART" id="SM00829"/>
    </source>
</evidence>
<dbReference type="GO" id="GO:0003960">
    <property type="term" value="F:quinone reductase (NADPH) activity"/>
    <property type="evidence" value="ECO:0007669"/>
    <property type="project" value="InterPro"/>
</dbReference>
<dbReference type="Pfam" id="PF00107">
    <property type="entry name" value="ADH_zinc_N"/>
    <property type="match status" value="1"/>
</dbReference>
<dbReference type="PANTHER" id="PTHR48106:SF13">
    <property type="entry name" value="QUINONE OXIDOREDUCTASE-RELATED"/>
    <property type="match status" value="1"/>
</dbReference>
<dbReference type="EMBL" id="FZQA01000001">
    <property type="protein sequence ID" value="SNT68004.1"/>
    <property type="molecule type" value="Genomic_DNA"/>
</dbReference>
<dbReference type="GO" id="GO:0035925">
    <property type="term" value="F:mRNA 3'-UTR AU-rich region binding"/>
    <property type="evidence" value="ECO:0007669"/>
    <property type="project" value="TreeGrafter"/>
</dbReference>
<dbReference type="InterPro" id="IPR011032">
    <property type="entry name" value="GroES-like_sf"/>
</dbReference>
<dbReference type="CDD" id="cd05286">
    <property type="entry name" value="QOR2"/>
    <property type="match status" value="1"/>
</dbReference>
<dbReference type="GO" id="GO:0005829">
    <property type="term" value="C:cytosol"/>
    <property type="evidence" value="ECO:0007669"/>
    <property type="project" value="TreeGrafter"/>
</dbReference>
<name>A0A239PLN7_9PROT</name>
<evidence type="ECO:0000313" key="5">
    <source>
        <dbReference type="Proteomes" id="UP000198346"/>
    </source>
</evidence>
<dbReference type="PANTHER" id="PTHR48106">
    <property type="entry name" value="QUINONE OXIDOREDUCTASE PIG3-RELATED"/>
    <property type="match status" value="1"/>
</dbReference>
<dbReference type="SUPFAM" id="SSF50129">
    <property type="entry name" value="GroES-like"/>
    <property type="match status" value="1"/>
</dbReference>
<dbReference type="InterPro" id="IPR013154">
    <property type="entry name" value="ADH-like_N"/>
</dbReference>
<dbReference type="Gene3D" id="3.90.180.10">
    <property type="entry name" value="Medium-chain alcohol dehydrogenases, catalytic domain"/>
    <property type="match status" value="1"/>
</dbReference>
<feature type="domain" description="Enoyl reductase (ER)" evidence="3">
    <location>
        <begin position="10"/>
        <end position="320"/>
    </location>
</feature>
<dbReference type="InterPro" id="IPR047618">
    <property type="entry name" value="QOR-like"/>
</dbReference>
<dbReference type="InterPro" id="IPR020843">
    <property type="entry name" value="ER"/>
</dbReference>
<keyword evidence="2" id="KW-0560">Oxidoreductase</keyword>
<dbReference type="OrthoDB" id="9805883at2"/>
<dbReference type="AlphaFoldDB" id="A0A239PLN7"/>
<evidence type="ECO:0000256" key="1">
    <source>
        <dbReference type="ARBA" id="ARBA00022857"/>
    </source>
</evidence>
<keyword evidence="5" id="KW-1185">Reference proteome</keyword>
<dbReference type="Gene3D" id="3.40.50.720">
    <property type="entry name" value="NAD(P)-binding Rossmann-like Domain"/>
    <property type="match status" value="1"/>
</dbReference>
<sequence>MKAIVLKEHGGPDRLVLEERRERAPGPGELLVENAAAGVNFIDIYQRTGLYPVALPAVPGMEGAGVVRAVDGATGFAPGDRVAYLSHGGGAYAARATVPAAAAAKIPDGVDDETAAAVFLKGLTAQMLARQVCPLKAGDRALVYAAAGGVGTLLCQWAAHLGAEVIAVVGAPEKAPIAARAGAAHVIVRTETDSIAARVRELTAGRGVEVVYDSVGAATFEASLDSLAMRGMMVSYGNASGPVPPVAPLELSRRGSLFLTRPTLFHYATPERFSAMAEELFDLLLKGVLRPAPPTVFPLEQAGEAHRLLESGKSTGAIVLKP</sequence>
<evidence type="ECO:0000256" key="2">
    <source>
        <dbReference type="ARBA" id="ARBA00023002"/>
    </source>
</evidence>
<dbReference type="SUPFAM" id="SSF51735">
    <property type="entry name" value="NAD(P)-binding Rossmann-fold domains"/>
    <property type="match status" value="1"/>
</dbReference>
<accession>A0A239PLN7</accession>
<organism evidence="4 5">
    <name type="scientific">Amphiplicatus metriothermophilus</name>
    <dbReference type="NCBI Taxonomy" id="1519374"/>
    <lineage>
        <taxon>Bacteria</taxon>
        <taxon>Pseudomonadati</taxon>
        <taxon>Pseudomonadota</taxon>
        <taxon>Alphaproteobacteria</taxon>
        <taxon>Parvularculales</taxon>
        <taxon>Parvularculaceae</taxon>
        <taxon>Amphiplicatus</taxon>
    </lineage>
</organism>
<dbReference type="GO" id="GO:0070402">
    <property type="term" value="F:NADPH binding"/>
    <property type="evidence" value="ECO:0007669"/>
    <property type="project" value="TreeGrafter"/>
</dbReference>
<gene>
    <name evidence="4" type="ORF">SAMN06297382_0500</name>
</gene>
<dbReference type="Proteomes" id="UP000198346">
    <property type="component" value="Unassembled WGS sequence"/>
</dbReference>
<evidence type="ECO:0000313" key="4">
    <source>
        <dbReference type="EMBL" id="SNT68004.1"/>
    </source>
</evidence>
<dbReference type="Pfam" id="PF08240">
    <property type="entry name" value="ADH_N"/>
    <property type="match status" value="1"/>
</dbReference>
<proteinExistence type="predicted"/>
<dbReference type="RefSeq" id="WP_089410992.1">
    <property type="nucleotide sequence ID" value="NZ_FZQA01000001.1"/>
</dbReference>
<keyword evidence="1" id="KW-0521">NADP</keyword>